<dbReference type="InterPro" id="IPR053858">
    <property type="entry name" value="Arb2_dom"/>
</dbReference>
<gene>
    <name evidence="3" type="ORF">BG015_002456</name>
</gene>
<dbReference type="GO" id="GO:0005634">
    <property type="term" value="C:nucleus"/>
    <property type="evidence" value="ECO:0007669"/>
    <property type="project" value="TreeGrafter"/>
</dbReference>
<feature type="compositionally biased region" description="Low complexity" evidence="1">
    <location>
        <begin position="69"/>
        <end position="82"/>
    </location>
</feature>
<sequence length="723" mass="79208">MTTSKLKNSNPKPSTNCCSEKNNNTYNIKSNKRDASQEPKNATITKKKKTTNNTSNNNADEEVVQEPLYTPTTTNSNNDYDTTIEPLTVATTQLATTTSATATKKSTRKSKTTNVNGTPQKQQQPGSSSMTSGNDEITTAIATDTIIAQPTPTTQPTIITTATKKNVKKSKPSSNNYTDTSPSQQESLHTTTFGNDDTTTTTQSTATSATTVTTTQPTTTSSVTRLNTRWIKTVANNNNDNTPQTTTKGYNDTTAEPTITTITTATAIATATTSKKNNKKIIPVIPTKKDKHIIENSGMRIITPYPDPKSNQGSDHTLPPTPPVSASASDESSENPNDEIDSLKGYTDEEWFSLMGWHFSENSDHDFVDKHGKLFNYEDHFDRFEFVQAKIQSLVYDRLKDKYGFERIAVAQNKGTSAPGGGDHHRFPRIFVSPDARTNSTILVLVPKVGEESPGQWDKDLFTTGEKGNFLFASQFPYIDMALEHGWGVVLCDPNGGDLHDSGEYRESHVQYVWDDIVHPSSATCVMYVAFGEGTDAVFSILDGSRAAEFRERVKAVALLDGSTGDKRKEKLDRAWLNKHARSFMARNGASPGRNGTKVNAAEEHELVPGFALQAVFAFLTSQHGLFTKTQTLAQPVRKSSSTNSNPNGMPTSNSNSVQKPDSIGSRNVRHDRKVMRLQNQKGNRINNNSINAMMNNNTIAAAARSNASGEPRRGRGRPRKLK</sequence>
<dbReference type="OrthoDB" id="421951at2759"/>
<dbReference type="GO" id="GO:0031048">
    <property type="term" value="P:regulatory ncRNA-mediated heterochromatin formation"/>
    <property type="evidence" value="ECO:0007669"/>
    <property type="project" value="TreeGrafter"/>
</dbReference>
<name>A0A9P5S320_9FUNG</name>
<feature type="region of interest" description="Disordered" evidence="1">
    <location>
        <begin position="631"/>
        <end position="690"/>
    </location>
</feature>
<feature type="compositionally biased region" description="Acidic residues" evidence="1">
    <location>
        <begin position="331"/>
        <end position="340"/>
    </location>
</feature>
<feature type="compositionally biased region" description="Polar residues" evidence="1">
    <location>
        <begin position="631"/>
        <end position="660"/>
    </location>
</feature>
<organism evidence="3 4">
    <name type="scientific">Linnemannia schmuckeri</name>
    <dbReference type="NCBI Taxonomy" id="64567"/>
    <lineage>
        <taxon>Eukaryota</taxon>
        <taxon>Fungi</taxon>
        <taxon>Fungi incertae sedis</taxon>
        <taxon>Mucoromycota</taxon>
        <taxon>Mortierellomycotina</taxon>
        <taxon>Mortierellomycetes</taxon>
        <taxon>Mortierellales</taxon>
        <taxon>Mortierellaceae</taxon>
        <taxon>Linnemannia</taxon>
    </lineage>
</organism>
<dbReference type="AlphaFoldDB" id="A0A9P5S320"/>
<feature type="compositionally biased region" description="Low complexity" evidence="1">
    <location>
        <begin position="137"/>
        <end position="164"/>
    </location>
</feature>
<dbReference type="PANTHER" id="PTHR21357">
    <property type="entry name" value="FAM172 FAMILY PROTEIN HOMOLOG CG10038"/>
    <property type="match status" value="1"/>
</dbReference>
<feature type="compositionally biased region" description="Low complexity" evidence="1">
    <location>
        <begin position="190"/>
        <end position="224"/>
    </location>
</feature>
<dbReference type="Proteomes" id="UP000748756">
    <property type="component" value="Unassembled WGS sequence"/>
</dbReference>
<accession>A0A9P5S320</accession>
<evidence type="ECO:0000256" key="1">
    <source>
        <dbReference type="SAM" id="MobiDB-lite"/>
    </source>
</evidence>
<feature type="region of interest" description="Disordered" evidence="1">
    <location>
        <begin position="703"/>
        <end position="723"/>
    </location>
</feature>
<reference evidence="3" key="1">
    <citation type="journal article" date="2020" name="Fungal Divers.">
        <title>Resolving the Mortierellaceae phylogeny through synthesis of multi-gene phylogenetics and phylogenomics.</title>
        <authorList>
            <person name="Vandepol N."/>
            <person name="Liber J."/>
            <person name="Desiro A."/>
            <person name="Na H."/>
            <person name="Kennedy M."/>
            <person name="Barry K."/>
            <person name="Grigoriev I.V."/>
            <person name="Miller A.N."/>
            <person name="O'Donnell K."/>
            <person name="Stajich J.E."/>
            <person name="Bonito G."/>
        </authorList>
    </citation>
    <scope>NUCLEOTIDE SEQUENCE</scope>
    <source>
        <strain evidence="3">NRRL 6426</strain>
    </source>
</reference>
<dbReference type="GO" id="GO:0035197">
    <property type="term" value="F:siRNA binding"/>
    <property type="evidence" value="ECO:0007669"/>
    <property type="project" value="TreeGrafter"/>
</dbReference>
<feature type="compositionally biased region" description="Polar residues" evidence="1">
    <location>
        <begin position="177"/>
        <end position="189"/>
    </location>
</feature>
<dbReference type="EMBL" id="JAAAUQ010000149">
    <property type="protein sequence ID" value="KAF9153854.1"/>
    <property type="molecule type" value="Genomic_DNA"/>
</dbReference>
<evidence type="ECO:0000313" key="4">
    <source>
        <dbReference type="Proteomes" id="UP000748756"/>
    </source>
</evidence>
<dbReference type="Pfam" id="PF22749">
    <property type="entry name" value="Arb2"/>
    <property type="match status" value="1"/>
</dbReference>
<comment type="caution">
    <text evidence="3">The sequence shown here is derived from an EMBL/GenBank/DDBJ whole genome shotgun (WGS) entry which is preliminary data.</text>
</comment>
<dbReference type="PANTHER" id="PTHR21357:SF4">
    <property type="entry name" value="FAM172 FAMILY PROTEIN HOMOLOG CG10038"/>
    <property type="match status" value="1"/>
</dbReference>
<feature type="compositionally biased region" description="Polar residues" evidence="1">
    <location>
        <begin position="114"/>
        <end position="136"/>
    </location>
</feature>
<protein>
    <recommendedName>
        <fullName evidence="2">Arb2 domain-containing protein</fullName>
    </recommendedName>
</protein>
<evidence type="ECO:0000259" key="2">
    <source>
        <dbReference type="Pfam" id="PF22749"/>
    </source>
</evidence>
<feature type="region of interest" description="Disordered" evidence="1">
    <location>
        <begin position="98"/>
        <end position="228"/>
    </location>
</feature>
<proteinExistence type="predicted"/>
<keyword evidence="4" id="KW-1185">Reference proteome</keyword>
<feature type="region of interest" description="Disordered" evidence="1">
    <location>
        <begin position="301"/>
        <end position="342"/>
    </location>
</feature>
<dbReference type="InterPro" id="IPR048263">
    <property type="entry name" value="Arb2"/>
</dbReference>
<feature type="compositionally biased region" description="Polar residues" evidence="1">
    <location>
        <begin position="1"/>
        <end position="29"/>
    </location>
</feature>
<evidence type="ECO:0000313" key="3">
    <source>
        <dbReference type="EMBL" id="KAF9153854.1"/>
    </source>
</evidence>
<feature type="domain" description="Arb2" evidence="2">
    <location>
        <begin position="504"/>
        <end position="586"/>
    </location>
</feature>
<feature type="region of interest" description="Disordered" evidence="1">
    <location>
        <begin position="1"/>
        <end position="82"/>
    </location>
</feature>